<gene>
    <name evidence="6" type="ORF">LENED_005016</name>
</gene>
<dbReference type="GO" id="GO:0005975">
    <property type="term" value="P:carbohydrate metabolic process"/>
    <property type="evidence" value="ECO:0007669"/>
    <property type="project" value="InterPro"/>
</dbReference>
<sequence length="449" mass="48162">MFSTLVVVALSSSSLLFTVNSQGIVCNATSLCPESAPCCSEYGFCGTGNFCLGGCNPLYSNSLDSCLPNPLCQDATHSFADNSRILTNASYFDGNASEYDWVVDKGSIINTNSSGGELGLILTETNGGTRLSSTRFVHYGTITAKLKTGRWAGVVTAFITMSNIKDEIDWEFPGTNTTTGQTNYYWQGVIPNATHGQTETGISDTFSNYHEYTIDWQPDALAFSVDGNVVRTIKESDAVNPTTGVNEYPNTPSRIQLSLWPAGINTSAPGTIEWAGGMINWQDPDYVSAGHFYTLIQSVTVKCADPQSPGANITSYVYGSNQTMDTPSVAFSNETTVNGAGPLFGIVGFGLGLGGKTHWISVLGSVRQLPLFLNRHVHNGALIDSTLVSSSFLYQNIPVLKDCAHRHIDASRHISSFGPTLKVPDTLSFRELPFGPPAPTGVFNLCDAE</sequence>
<feature type="signal peptide" evidence="4">
    <location>
        <begin position="1"/>
        <end position="21"/>
    </location>
</feature>
<keyword evidence="2 6" id="KW-0378">Hydrolase</keyword>
<reference evidence="6 7" key="2">
    <citation type="submission" date="2017-02" db="EMBL/GenBank/DDBJ databases">
        <title>A genome survey and senescence transcriptome analysis in Lentinula edodes.</title>
        <authorList>
            <person name="Sakamoto Y."/>
            <person name="Nakade K."/>
            <person name="Sato S."/>
            <person name="Yoshida Y."/>
            <person name="Miyazaki K."/>
            <person name="Natsume S."/>
            <person name="Konno N."/>
        </authorList>
    </citation>
    <scope>NUCLEOTIDE SEQUENCE [LARGE SCALE GENOMIC DNA]</scope>
    <source>
        <strain evidence="6 7">NBRC 111202</strain>
    </source>
</reference>
<reference evidence="6 7" key="1">
    <citation type="submission" date="2016-08" db="EMBL/GenBank/DDBJ databases">
        <authorList>
            <consortium name="Lentinula edodes genome sequencing consortium"/>
            <person name="Sakamoto Y."/>
            <person name="Nakade K."/>
            <person name="Sato S."/>
            <person name="Yoshida Y."/>
            <person name="Miyazaki K."/>
            <person name="Natsume S."/>
            <person name="Konno N."/>
        </authorList>
    </citation>
    <scope>NUCLEOTIDE SEQUENCE [LARGE SCALE GENOMIC DNA]</scope>
    <source>
        <strain evidence="6 7">NBRC 111202</strain>
    </source>
</reference>
<dbReference type="AlphaFoldDB" id="A0A1Q3E7V7"/>
<evidence type="ECO:0000256" key="4">
    <source>
        <dbReference type="SAM" id="SignalP"/>
    </source>
</evidence>
<keyword evidence="7" id="KW-1185">Reference proteome</keyword>
<feature type="domain" description="GH16" evidence="5">
    <location>
        <begin position="62"/>
        <end position="290"/>
    </location>
</feature>
<dbReference type="EMBL" id="BDGU01000142">
    <property type="protein sequence ID" value="GAW03302.1"/>
    <property type="molecule type" value="Genomic_DNA"/>
</dbReference>
<dbReference type="InterPro" id="IPR000757">
    <property type="entry name" value="Beta-glucanase-like"/>
</dbReference>
<evidence type="ECO:0000256" key="3">
    <source>
        <dbReference type="ARBA" id="ARBA00023295"/>
    </source>
</evidence>
<dbReference type="Proteomes" id="UP000188533">
    <property type="component" value="Unassembled WGS sequence"/>
</dbReference>
<comment type="caution">
    <text evidence="6">The sequence shown here is derived from an EMBL/GenBank/DDBJ whole genome shotgun (WGS) entry which is preliminary data.</text>
</comment>
<keyword evidence="3" id="KW-0326">Glycosidase</keyword>
<dbReference type="InterPro" id="IPR013320">
    <property type="entry name" value="ConA-like_dom_sf"/>
</dbReference>
<proteinExistence type="predicted"/>
<dbReference type="PANTHER" id="PTHR10963">
    <property type="entry name" value="GLYCOSYL HYDROLASE-RELATED"/>
    <property type="match status" value="1"/>
</dbReference>
<name>A0A1Q3E7V7_LENED</name>
<dbReference type="GO" id="GO:0009277">
    <property type="term" value="C:fungal-type cell wall"/>
    <property type="evidence" value="ECO:0007669"/>
    <property type="project" value="TreeGrafter"/>
</dbReference>
<accession>A0A1Q3E7V7</accession>
<dbReference type="PROSITE" id="PS51762">
    <property type="entry name" value="GH16_2"/>
    <property type="match status" value="1"/>
</dbReference>
<dbReference type="GO" id="GO:0016757">
    <property type="term" value="F:glycosyltransferase activity"/>
    <property type="evidence" value="ECO:0007669"/>
    <property type="project" value="TreeGrafter"/>
</dbReference>
<dbReference type="GO" id="GO:0031505">
    <property type="term" value="P:fungal-type cell wall organization"/>
    <property type="evidence" value="ECO:0007669"/>
    <property type="project" value="TreeGrafter"/>
</dbReference>
<dbReference type="Gene3D" id="2.60.120.200">
    <property type="match status" value="1"/>
</dbReference>
<keyword evidence="1 4" id="KW-0732">Signal</keyword>
<protein>
    <submittedName>
        <fullName evidence="6">Glycoside hydrolase family 16 protein</fullName>
    </submittedName>
</protein>
<evidence type="ECO:0000256" key="2">
    <source>
        <dbReference type="ARBA" id="ARBA00022801"/>
    </source>
</evidence>
<evidence type="ECO:0000313" key="6">
    <source>
        <dbReference type="EMBL" id="GAW03302.1"/>
    </source>
</evidence>
<evidence type="ECO:0000256" key="1">
    <source>
        <dbReference type="ARBA" id="ARBA00022729"/>
    </source>
</evidence>
<dbReference type="Pfam" id="PF00722">
    <property type="entry name" value="Glyco_hydro_16"/>
    <property type="match status" value="1"/>
</dbReference>
<evidence type="ECO:0000313" key="7">
    <source>
        <dbReference type="Proteomes" id="UP000188533"/>
    </source>
</evidence>
<dbReference type="PANTHER" id="PTHR10963:SF22">
    <property type="entry name" value="GLYCOSIDASE CRH2-RELATED"/>
    <property type="match status" value="1"/>
</dbReference>
<feature type="chain" id="PRO_5012298127" evidence="4">
    <location>
        <begin position="22"/>
        <end position="449"/>
    </location>
</feature>
<dbReference type="InterPro" id="IPR050546">
    <property type="entry name" value="Glycosyl_Hydrlase_16"/>
</dbReference>
<dbReference type="GO" id="GO:0004553">
    <property type="term" value="F:hydrolase activity, hydrolyzing O-glycosyl compounds"/>
    <property type="evidence" value="ECO:0007669"/>
    <property type="project" value="InterPro"/>
</dbReference>
<evidence type="ECO:0000259" key="5">
    <source>
        <dbReference type="PROSITE" id="PS51762"/>
    </source>
</evidence>
<organism evidence="6 7">
    <name type="scientific">Lentinula edodes</name>
    <name type="common">Shiitake mushroom</name>
    <name type="synonym">Lentinus edodes</name>
    <dbReference type="NCBI Taxonomy" id="5353"/>
    <lineage>
        <taxon>Eukaryota</taxon>
        <taxon>Fungi</taxon>
        <taxon>Dikarya</taxon>
        <taxon>Basidiomycota</taxon>
        <taxon>Agaricomycotina</taxon>
        <taxon>Agaricomycetes</taxon>
        <taxon>Agaricomycetidae</taxon>
        <taxon>Agaricales</taxon>
        <taxon>Marasmiineae</taxon>
        <taxon>Omphalotaceae</taxon>
        <taxon>Lentinula</taxon>
    </lineage>
</organism>
<dbReference type="SUPFAM" id="SSF49899">
    <property type="entry name" value="Concanavalin A-like lectins/glucanases"/>
    <property type="match status" value="1"/>
</dbReference>
<dbReference type="STRING" id="5353.A0A1Q3E7V7"/>